<evidence type="ECO:0000313" key="2">
    <source>
        <dbReference type="Proteomes" id="UP001152087"/>
    </source>
</evidence>
<gene>
    <name evidence="1" type="ORF">NW755_003603</name>
</gene>
<sequence length="716" mass="80390">MDIPNVAFEGIREWASSDSPPGPRNVSFAHLKVSRHCMSDENVWQVIIAGLWDAEWGICVGSSSDAGTAYFAHDKLEDDHEGDEGPLFEFLCYHGWRESLSSYRVANGPGLKSWNMDISPTDSLCVAFVIDPQMSAECAISLIATVQWAADVSSQYMIRVLTISSEDAPRALRKLLYIYDLGCPHPLSLNPPDSIASMRREVQRVIRADQSDIVRALQRESQRDLERQVVVSWQHKLPQFDLGENRRIIIRVLELDVYDQDRVFLVTNLTLMRQGDFEHRFSSIINDYRSRSTASLNGCVVRFVPHTSRPPFPLDGFDNVHLILASHRDQIVHDAVTGQLTRINLPICQEERLEQVAWAVRTRNVPTSISIYTESSSVDDFVSSGSHYRRLKICNEQAGGFIAVVVRCLSNWGVDGLSIVCCFFEANIEKSAHLNTISRLHVQGILGDKSLSIGLVGRNSDIFDLALYVLGFDHRLALFVALPSESAVVRQVKVQLAALLSEGIDRLLHFDDDVSEHDLASQSQGWTKPLARTGSMWLALGLWKGFAAKYDDFTTPRTSREAEYGKLKLDDYGVSIDVATCQQISKTINTLCSFFVEQEIPVLPVRSVVELRELRPAEVLELQKHLLHAYIFQLTEQLDGPSGPKFLDISTQMDIDVECGIPHWTKSTLDFERIRKSDLTGTGSIFGIYHGMERTEGSSVVRLSDWTWISTSVVSD</sequence>
<organism evidence="1 2">
    <name type="scientific">Fusarium falciforme</name>
    <dbReference type="NCBI Taxonomy" id="195108"/>
    <lineage>
        <taxon>Eukaryota</taxon>
        <taxon>Fungi</taxon>
        <taxon>Dikarya</taxon>
        <taxon>Ascomycota</taxon>
        <taxon>Pezizomycotina</taxon>
        <taxon>Sordariomycetes</taxon>
        <taxon>Hypocreomycetidae</taxon>
        <taxon>Hypocreales</taxon>
        <taxon>Nectriaceae</taxon>
        <taxon>Fusarium</taxon>
        <taxon>Fusarium solani species complex</taxon>
    </lineage>
</organism>
<proteinExistence type="predicted"/>
<accession>A0A9W8RCT5</accession>
<evidence type="ECO:0000313" key="1">
    <source>
        <dbReference type="EMBL" id="KAJ4193609.1"/>
    </source>
</evidence>
<keyword evidence="2" id="KW-1185">Reference proteome</keyword>
<protein>
    <submittedName>
        <fullName evidence="1">Uncharacterized protein</fullName>
    </submittedName>
</protein>
<reference evidence="1" key="1">
    <citation type="submission" date="2022-09" db="EMBL/GenBank/DDBJ databases">
        <title>Fusarium specimens isolated from Avocado Roots.</title>
        <authorList>
            <person name="Stajich J."/>
            <person name="Roper C."/>
            <person name="Heimlech-Rivalta G."/>
        </authorList>
    </citation>
    <scope>NUCLEOTIDE SEQUENCE</scope>
    <source>
        <strain evidence="1">A02</strain>
    </source>
</reference>
<name>A0A9W8RCT5_9HYPO</name>
<dbReference type="Proteomes" id="UP001152087">
    <property type="component" value="Unassembled WGS sequence"/>
</dbReference>
<dbReference type="EMBL" id="JAOQAV010000006">
    <property type="protein sequence ID" value="KAJ4193609.1"/>
    <property type="molecule type" value="Genomic_DNA"/>
</dbReference>
<comment type="caution">
    <text evidence="1">The sequence shown here is derived from an EMBL/GenBank/DDBJ whole genome shotgun (WGS) entry which is preliminary data.</text>
</comment>
<dbReference type="AlphaFoldDB" id="A0A9W8RCT5"/>